<proteinExistence type="predicted"/>
<reference evidence="2" key="1">
    <citation type="submission" date="2017-01" db="EMBL/GenBank/DDBJ databases">
        <title>Genome Analysis of Deinococcus marmoris KOPRI26562.</title>
        <authorList>
            <person name="Kim J.H."/>
            <person name="Oh H.-M."/>
        </authorList>
    </citation>
    <scope>NUCLEOTIDE SEQUENCE [LARGE SCALE GENOMIC DNA]</scope>
    <source>
        <strain evidence="2">PAMC 26633</strain>
    </source>
</reference>
<dbReference type="AlphaFoldDB" id="A0A226WP38"/>
<evidence type="ECO:0000313" key="2">
    <source>
        <dbReference type="Proteomes" id="UP000214720"/>
    </source>
</evidence>
<protein>
    <submittedName>
        <fullName evidence="1">Uncharacterized protein</fullName>
    </submittedName>
</protein>
<accession>A0A226WP38</accession>
<organism evidence="1 2">
    <name type="scientific">Caballeronia sordidicola</name>
    <name type="common">Burkholderia sordidicola</name>
    <dbReference type="NCBI Taxonomy" id="196367"/>
    <lineage>
        <taxon>Bacteria</taxon>
        <taxon>Pseudomonadati</taxon>
        <taxon>Pseudomonadota</taxon>
        <taxon>Betaproteobacteria</taxon>
        <taxon>Burkholderiales</taxon>
        <taxon>Burkholderiaceae</taxon>
        <taxon>Caballeronia</taxon>
    </lineage>
</organism>
<dbReference type="Proteomes" id="UP000214720">
    <property type="component" value="Unassembled WGS sequence"/>
</dbReference>
<name>A0A226WP38_CABSO</name>
<dbReference type="OrthoDB" id="9006083at2"/>
<dbReference type="RefSeq" id="WP_089165651.1">
    <property type="nucleotide sequence ID" value="NZ_MTHB01000275.1"/>
</dbReference>
<evidence type="ECO:0000313" key="1">
    <source>
        <dbReference type="EMBL" id="OXC72580.1"/>
    </source>
</evidence>
<comment type="caution">
    <text evidence="1">The sequence shown here is derived from an EMBL/GenBank/DDBJ whole genome shotgun (WGS) entry which is preliminary data.</text>
</comment>
<sequence>MRIKWDENQVEEVMQANAILRHAGMSDQQIGRQLDVAGVVLRRHEIPPNGSVLVTSADDFFSGVTYSFAVPVGAKKAFDMNVELAREEDKAGINKNVAFDVVFEAAAS</sequence>
<dbReference type="EMBL" id="MTHB01000275">
    <property type="protein sequence ID" value="OXC72580.1"/>
    <property type="molecule type" value="Genomic_DNA"/>
</dbReference>
<gene>
    <name evidence="1" type="ORF">BSU04_41440</name>
</gene>